<feature type="compositionally biased region" description="Polar residues" evidence="1">
    <location>
        <begin position="28"/>
        <end position="42"/>
    </location>
</feature>
<proteinExistence type="predicted"/>
<gene>
    <name evidence="2" type="ORF">IV203_015920</name>
</gene>
<feature type="compositionally biased region" description="Basic and acidic residues" evidence="1">
    <location>
        <begin position="67"/>
        <end position="76"/>
    </location>
</feature>
<feature type="compositionally biased region" description="Low complexity" evidence="1">
    <location>
        <begin position="355"/>
        <end position="373"/>
    </location>
</feature>
<keyword evidence="3" id="KW-1185">Reference proteome</keyword>
<evidence type="ECO:0000313" key="3">
    <source>
        <dbReference type="Proteomes" id="UP000693970"/>
    </source>
</evidence>
<dbReference type="EMBL" id="JAGRRH010000014">
    <property type="protein sequence ID" value="KAG7359331.1"/>
    <property type="molecule type" value="Genomic_DNA"/>
</dbReference>
<dbReference type="Proteomes" id="UP000693970">
    <property type="component" value="Unassembled WGS sequence"/>
</dbReference>
<reference evidence="2" key="2">
    <citation type="submission" date="2021-04" db="EMBL/GenBank/DDBJ databases">
        <authorList>
            <person name="Podell S."/>
        </authorList>
    </citation>
    <scope>NUCLEOTIDE SEQUENCE</scope>
    <source>
        <strain evidence="2">Hildebrandi</strain>
    </source>
</reference>
<feature type="region of interest" description="Disordered" evidence="1">
    <location>
        <begin position="152"/>
        <end position="243"/>
    </location>
</feature>
<organism evidence="2 3">
    <name type="scientific">Nitzschia inconspicua</name>
    <dbReference type="NCBI Taxonomy" id="303405"/>
    <lineage>
        <taxon>Eukaryota</taxon>
        <taxon>Sar</taxon>
        <taxon>Stramenopiles</taxon>
        <taxon>Ochrophyta</taxon>
        <taxon>Bacillariophyta</taxon>
        <taxon>Bacillariophyceae</taxon>
        <taxon>Bacillariophycidae</taxon>
        <taxon>Bacillariales</taxon>
        <taxon>Bacillariaceae</taxon>
        <taxon>Nitzschia</taxon>
    </lineage>
</organism>
<evidence type="ECO:0000256" key="1">
    <source>
        <dbReference type="SAM" id="MobiDB-lite"/>
    </source>
</evidence>
<feature type="compositionally biased region" description="Low complexity" evidence="1">
    <location>
        <begin position="190"/>
        <end position="208"/>
    </location>
</feature>
<feature type="region of interest" description="Disordered" evidence="1">
    <location>
        <begin position="355"/>
        <end position="399"/>
    </location>
</feature>
<reference evidence="2" key="1">
    <citation type="journal article" date="2021" name="Sci. Rep.">
        <title>Diploid genomic architecture of Nitzschia inconspicua, an elite biomass production diatom.</title>
        <authorList>
            <person name="Oliver A."/>
            <person name="Podell S."/>
            <person name="Pinowska A."/>
            <person name="Traller J.C."/>
            <person name="Smith S.R."/>
            <person name="McClure R."/>
            <person name="Beliaev A."/>
            <person name="Bohutskyi P."/>
            <person name="Hill E.A."/>
            <person name="Rabines A."/>
            <person name="Zheng H."/>
            <person name="Allen L.Z."/>
            <person name="Kuo A."/>
            <person name="Grigoriev I.V."/>
            <person name="Allen A.E."/>
            <person name="Hazlebeck D."/>
            <person name="Allen E.E."/>
        </authorList>
    </citation>
    <scope>NUCLEOTIDE SEQUENCE</scope>
    <source>
        <strain evidence="2">Hildebrandi</strain>
    </source>
</reference>
<accession>A0A9K3LE51</accession>
<comment type="caution">
    <text evidence="2">The sequence shown here is derived from an EMBL/GenBank/DDBJ whole genome shotgun (WGS) entry which is preliminary data.</text>
</comment>
<feature type="compositionally biased region" description="Polar residues" evidence="1">
    <location>
        <begin position="278"/>
        <end position="287"/>
    </location>
</feature>
<name>A0A9K3LE51_9STRA</name>
<feature type="region of interest" description="Disordered" evidence="1">
    <location>
        <begin position="276"/>
        <end position="313"/>
    </location>
</feature>
<feature type="compositionally biased region" description="Polar residues" evidence="1">
    <location>
        <begin position="49"/>
        <end position="58"/>
    </location>
</feature>
<dbReference type="AlphaFoldDB" id="A0A9K3LE51"/>
<sequence length="462" mass="49635">MDSNGSNIINNNDNNDITIRKQQPAPLPTTSTSYEEQVTTTVAGRPLNRPSSFSSLFPTTLGKRYPKRGEPVKEEEQVQCSSIMKESLGETTRRLQSSKAAPPPAAVGDGVSSPSSPSLPLSCSSTHSRPPKVPTMICRHFFFQEACFHGSNDNDNDNIDNSNDHKWEGGGEETIDTTNIKGGHVTSGTPSPSASALPVCSSSSSGPALKGPLSEKKRKNPTTGSFDKPYDNINNTQKKTRPRRHPFFEEACFHDPNHNNGTWNVVRVVVSNSRYAGGSTTTPFPSVSQQQQQQQQQQQDQSRQSSSPASRSPTGLEILVNAAMAMVEQPSAPAPPAQQQHTTLPHEKRAVDTIESLSSSSAVLTTSPDSSSSSEEDEEETTTREPQQQVHHHPKRTTNDCSIAISTVPAAAVVDVVANNEATTTPSTAIFIAPSPMPPSLGLALPAPPRVPQRLLPGQIIL</sequence>
<protein>
    <submittedName>
        <fullName evidence="2">Uncharacterized protein</fullName>
    </submittedName>
</protein>
<evidence type="ECO:0000313" key="2">
    <source>
        <dbReference type="EMBL" id="KAG7359331.1"/>
    </source>
</evidence>
<feature type="compositionally biased region" description="Low complexity" evidence="1">
    <location>
        <begin position="112"/>
        <end position="125"/>
    </location>
</feature>
<feature type="compositionally biased region" description="Low complexity" evidence="1">
    <location>
        <begin position="288"/>
        <end position="307"/>
    </location>
</feature>
<feature type="compositionally biased region" description="Low complexity" evidence="1">
    <location>
        <begin position="1"/>
        <end position="17"/>
    </location>
</feature>
<feature type="region of interest" description="Disordered" evidence="1">
    <location>
        <begin position="1"/>
        <end position="129"/>
    </location>
</feature>